<feature type="compositionally biased region" description="Pro residues" evidence="1">
    <location>
        <begin position="229"/>
        <end position="248"/>
    </location>
</feature>
<dbReference type="OrthoDB" id="10035668at2759"/>
<evidence type="ECO:0000256" key="1">
    <source>
        <dbReference type="SAM" id="MobiDB-lite"/>
    </source>
</evidence>
<dbReference type="AlphaFoldDB" id="A0A9Q1FDU3"/>
<organism evidence="2 3">
    <name type="scientific">Synaphobranchus kaupii</name>
    <name type="common">Kaup's arrowtooth eel</name>
    <dbReference type="NCBI Taxonomy" id="118154"/>
    <lineage>
        <taxon>Eukaryota</taxon>
        <taxon>Metazoa</taxon>
        <taxon>Chordata</taxon>
        <taxon>Craniata</taxon>
        <taxon>Vertebrata</taxon>
        <taxon>Euteleostomi</taxon>
        <taxon>Actinopterygii</taxon>
        <taxon>Neopterygii</taxon>
        <taxon>Teleostei</taxon>
        <taxon>Anguilliformes</taxon>
        <taxon>Synaphobranchidae</taxon>
        <taxon>Synaphobranchus</taxon>
    </lineage>
</organism>
<reference evidence="2" key="1">
    <citation type="journal article" date="2023" name="Science">
        <title>Genome structures resolve the early diversification of teleost fishes.</title>
        <authorList>
            <person name="Parey E."/>
            <person name="Louis A."/>
            <person name="Montfort J."/>
            <person name="Bouchez O."/>
            <person name="Roques C."/>
            <person name="Iampietro C."/>
            <person name="Lluch J."/>
            <person name="Castinel A."/>
            <person name="Donnadieu C."/>
            <person name="Desvignes T."/>
            <person name="Floi Bucao C."/>
            <person name="Jouanno E."/>
            <person name="Wen M."/>
            <person name="Mejri S."/>
            <person name="Dirks R."/>
            <person name="Jansen H."/>
            <person name="Henkel C."/>
            <person name="Chen W.J."/>
            <person name="Zahm M."/>
            <person name="Cabau C."/>
            <person name="Klopp C."/>
            <person name="Thompson A.W."/>
            <person name="Robinson-Rechavi M."/>
            <person name="Braasch I."/>
            <person name="Lecointre G."/>
            <person name="Bobe J."/>
            <person name="Postlethwait J.H."/>
            <person name="Berthelot C."/>
            <person name="Roest Crollius H."/>
            <person name="Guiguen Y."/>
        </authorList>
    </citation>
    <scope>NUCLEOTIDE SEQUENCE</scope>
    <source>
        <strain evidence="2">WJC10195</strain>
    </source>
</reference>
<evidence type="ECO:0000313" key="2">
    <source>
        <dbReference type="EMBL" id="KAJ8356372.1"/>
    </source>
</evidence>
<protein>
    <submittedName>
        <fullName evidence="2">Uncharacterized protein</fullName>
    </submittedName>
</protein>
<gene>
    <name evidence="2" type="ORF">SKAU_G00191660</name>
</gene>
<evidence type="ECO:0000313" key="3">
    <source>
        <dbReference type="Proteomes" id="UP001152622"/>
    </source>
</evidence>
<sequence length="313" mass="34825">MRRPDNLDRARAACATREVVDQFYTLLDGTLEALRLLHNNIHSPCSRTAIYQLDHQHLQPTPEEHPLVAEGLIPRDLAALLPPIQRRPVRRLPVAARVITATLDYEHQYLERVEKERAGNADRQRRTALKRQREMERAAAACVKEVEETIEAVNGSVGTTTSDSGNTISPSLCDSLGAQQQKQVTCPSPRPFHWQSFNLLQDHQQLLQPIGSGSSLQPAALSQHHLPCQTPPQDRPPLMPPPPPPPPGKSTSRPQHRLLSLPTPTSSHIARSLRDPGGGGVLGAVQPLWVCVQWVVDNLREDKDYFCSYCSLK</sequence>
<keyword evidence="3" id="KW-1185">Reference proteome</keyword>
<comment type="caution">
    <text evidence="2">The sequence shown here is derived from an EMBL/GenBank/DDBJ whole genome shotgun (WGS) entry which is preliminary data.</text>
</comment>
<dbReference type="Proteomes" id="UP001152622">
    <property type="component" value="Chromosome 6"/>
</dbReference>
<proteinExistence type="predicted"/>
<name>A0A9Q1FDU3_SYNKA</name>
<accession>A0A9Q1FDU3</accession>
<feature type="region of interest" description="Disordered" evidence="1">
    <location>
        <begin position="209"/>
        <end position="269"/>
    </location>
</feature>
<dbReference type="EMBL" id="JAINUF010000006">
    <property type="protein sequence ID" value="KAJ8356372.1"/>
    <property type="molecule type" value="Genomic_DNA"/>
</dbReference>